<gene>
    <name evidence="2" type="ORF">IV74_GL000896</name>
</gene>
<dbReference type="InterPro" id="IPR037523">
    <property type="entry name" value="VOC_core"/>
</dbReference>
<dbReference type="GeneID" id="89589973"/>
<dbReference type="InterPro" id="IPR004360">
    <property type="entry name" value="Glyas_Fos-R_dOase_dom"/>
</dbReference>
<evidence type="ECO:0000313" key="3">
    <source>
        <dbReference type="Proteomes" id="UP000051658"/>
    </source>
</evidence>
<evidence type="ECO:0000313" key="2">
    <source>
        <dbReference type="EMBL" id="KRN56648.1"/>
    </source>
</evidence>
<dbReference type="CDD" id="cd07263">
    <property type="entry name" value="VOC_like"/>
    <property type="match status" value="1"/>
</dbReference>
<dbReference type="EMBL" id="JQBS01000024">
    <property type="protein sequence ID" value="KRN56648.1"/>
    <property type="molecule type" value="Genomic_DNA"/>
</dbReference>
<dbReference type="eggNOG" id="COG0346">
    <property type="taxonomic scope" value="Bacteria"/>
</dbReference>
<dbReference type="InterPro" id="IPR029068">
    <property type="entry name" value="Glyas_Bleomycin-R_OHBP_Dase"/>
</dbReference>
<dbReference type="AlphaFoldDB" id="A0A0R2HVQ9"/>
<dbReference type="PATRIC" id="fig|1449336.4.peg.916"/>
<evidence type="ECO:0000259" key="1">
    <source>
        <dbReference type="PROSITE" id="PS51819"/>
    </source>
</evidence>
<accession>A0A0R2HVQ9</accession>
<feature type="domain" description="VOC" evidence="1">
    <location>
        <begin position="4"/>
        <end position="125"/>
    </location>
</feature>
<dbReference type="PROSITE" id="PS51819">
    <property type="entry name" value="VOC"/>
    <property type="match status" value="1"/>
</dbReference>
<proteinExistence type="predicted"/>
<dbReference type="PANTHER" id="PTHR36437:SF2">
    <property type="entry name" value="GLYOXALASE_BLEOMYCIN RESISTANCE PROTEIN_DIOXYGENASE"/>
    <property type="match status" value="1"/>
</dbReference>
<reference evidence="2 3" key="1">
    <citation type="journal article" date="2015" name="Genome Announc.">
        <title>Expanding the biotechnology potential of lactobacilli through comparative genomics of 213 strains and associated genera.</title>
        <authorList>
            <person name="Sun Z."/>
            <person name="Harris H.M."/>
            <person name="McCann A."/>
            <person name="Guo C."/>
            <person name="Argimon S."/>
            <person name="Zhang W."/>
            <person name="Yang X."/>
            <person name="Jeffery I.B."/>
            <person name="Cooney J.C."/>
            <person name="Kagawa T.F."/>
            <person name="Liu W."/>
            <person name="Song Y."/>
            <person name="Salvetti E."/>
            <person name="Wrobel A."/>
            <person name="Rasinkangas P."/>
            <person name="Parkhill J."/>
            <person name="Rea M.C."/>
            <person name="O'Sullivan O."/>
            <person name="Ritari J."/>
            <person name="Douillard F.P."/>
            <person name="Paul Ross R."/>
            <person name="Yang R."/>
            <person name="Briner A.E."/>
            <person name="Felis G.E."/>
            <person name="de Vos W.M."/>
            <person name="Barrangou R."/>
            <person name="Klaenhammer T.R."/>
            <person name="Caufield P.W."/>
            <person name="Cui Y."/>
            <person name="Zhang H."/>
            <person name="O'Toole P.W."/>
        </authorList>
    </citation>
    <scope>NUCLEOTIDE SEQUENCE [LARGE SCALE GENOMIC DNA]</scope>
    <source>
        <strain evidence="2 3">DSM 20623</strain>
    </source>
</reference>
<organism evidence="2 3">
    <name type="scientific">Carnobacterium divergens DSM 20623</name>
    <dbReference type="NCBI Taxonomy" id="1449336"/>
    <lineage>
        <taxon>Bacteria</taxon>
        <taxon>Bacillati</taxon>
        <taxon>Bacillota</taxon>
        <taxon>Bacilli</taxon>
        <taxon>Lactobacillales</taxon>
        <taxon>Carnobacteriaceae</taxon>
        <taxon>Carnobacterium</taxon>
    </lineage>
</organism>
<dbReference type="Proteomes" id="UP000051658">
    <property type="component" value="Unassembled WGS sequence"/>
</dbReference>
<comment type="caution">
    <text evidence="2">The sequence shown here is derived from an EMBL/GenBank/DDBJ whole genome shotgun (WGS) entry which is preliminary data.</text>
</comment>
<protein>
    <recommendedName>
        <fullName evidence="1">VOC domain-containing protein</fullName>
    </recommendedName>
</protein>
<name>A0A0R2HVQ9_CARDV</name>
<dbReference type="Pfam" id="PF00903">
    <property type="entry name" value="Glyoxalase"/>
    <property type="match status" value="1"/>
</dbReference>
<dbReference type="SUPFAM" id="SSF54593">
    <property type="entry name" value="Glyoxalase/Bleomycin resistance protein/Dihydroxybiphenyl dioxygenase"/>
    <property type="match status" value="1"/>
</dbReference>
<dbReference type="Gene3D" id="3.10.180.10">
    <property type="entry name" value="2,3-Dihydroxybiphenyl 1,2-Dioxygenase, domain 1"/>
    <property type="match status" value="1"/>
</dbReference>
<dbReference type="RefSeq" id="WP_034573016.1">
    <property type="nucleotide sequence ID" value="NZ_JQBS01000024.1"/>
</dbReference>
<sequence>MITNIGQIMLYVEDQKAVAEFWVNKIGFIILAEEKADNGFYWIEIAPTKEATTSLVLHNKEMIAKMQPELNLATPSLLFDSFNLDETYQQFKEKGVTVGELVSMPGRRAFNFSDNEGNYFAIQET</sequence>
<keyword evidence="3" id="KW-1185">Reference proteome</keyword>
<dbReference type="PANTHER" id="PTHR36437">
    <property type="entry name" value="GLYOXALASE/BLEOMYCIN RESISTANCE PROTEIN/DIOXYGENASE"/>
    <property type="match status" value="1"/>
</dbReference>